<evidence type="ECO:0000313" key="7">
    <source>
        <dbReference type="Proteomes" id="UP000578112"/>
    </source>
</evidence>
<name>A0A7W7MRJ2_9ACTN</name>
<reference evidence="6 7" key="1">
    <citation type="submission" date="2020-08" db="EMBL/GenBank/DDBJ databases">
        <title>Sequencing the genomes of 1000 actinobacteria strains.</title>
        <authorList>
            <person name="Klenk H.-P."/>
        </authorList>
    </citation>
    <scope>NUCLEOTIDE SEQUENCE [LARGE SCALE GENOMIC DNA]</scope>
    <source>
        <strain evidence="6 7">DSM 43149</strain>
    </source>
</reference>
<keyword evidence="6" id="KW-0378">Hydrolase</keyword>
<gene>
    <name evidence="6" type="ORF">BJ971_004859</name>
</gene>
<dbReference type="EMBL" id="JACHNH010000001">
    <property type="protein sequence ID" value="MBB4764303.1"/>
    <property type="molecule type" value="Genomic_DNA"/>
</dbReference>
<keyword evidence="3 5" id="KW-1133">Transmembrane helix</keyword>
<dbReference type="GO" id="GO:0006465">
    <property type="term" value="P:signal peptide processing"/>
    <property type="evidence" value="ECO:0007669"/>
    <property type="project" value="InterPro"/>
</dbReference>
<keyword evidence="7" id="KW-1185">Reference proteome</keyword>
<organism evidence="6 7">
    <name type="scientific">Actinoplanes digitatis</name>
    <dbReference type="NCBI Taxonomy" id="1868"/>
    <lineage>
        <taxon>Bacteria</taxon>
        <taxon>Bacillati</taxon>
        <taxon>Actinomycetota</taxon>
        <taxon>Actinomycetes</taxon>
        <taxon>Micromonosporales</taxon>
        <taxon>Micromonosporaceae</taxon>
        <taxon>Actinoplanes</taxon>
    </lineage>
</organism>
<dbReference type="EC" id="3.4.-.-" evidence="6"/>
<dbReference type="RefSeq" id="WP_203709477.1">
    <property type="nucleotide sequence ID" value="NZ_BOMK01000048.1"/>
</dbReference>
<evidence type="ECO:0000313" key="6">
    <source>
        <dbReference type="EMBL" id="MBB4764303.1"/>
    </source>
</evidence>
<evidence type="ECO:0000256" key="3">
    <source>
        <dbReference type="ARBA" id="ARBA00022989"/>
    </source>
</evidence>
<feature type="transmembrane region" description="Helical" evidence="5">
    <location>
        <begin position="12"/>
        <end position="30"/>
    </location>
</feature>
<dbReference type="AlphaFoldDB" id="A0A7W7MRJ2"/>
<dbReference type="InterPro" id="IPR019533">
    <property type="entry name" value="Peptidase_S26"/>
</dbReference>
<dbReference type="PRINTS" id="PR00728">
    <property type="entry name" value="SIGNALPTASE"/>
</dbReference>
<dbReference type="SUPFAM" id="SSF51306">
    <property type="entry name" value="LexA/Signal peptidase"/>
    <property type="match status" value="1"/>
</dbReference>
<evidence type="ECO:0000256" key="1">
    <source>
        <dbReference type="ARBA" id="ARBA00004370"/>
    </source>
</evidence>
<dbReference type="GO" id="GO:0016020">
    <property type="term" value="C:membrane"/>
    <property type="evidence" value="ECO:0007669"/>
    <property type="project" value="UniProtKB-SubCell"/>
</dbReference>
<evidence type="ECO:0000256" key="5">
    <source>
        <dbReference type="SAM" id="Phobius"/>
    </source>
</evidence>
<protein>
    <submittedName>
        <fullName evidence="6">Signal peptidase</fullName>
        <ecNumber evidence="6">3.4.-.-</ecNumber>
    </submittedName>
</protein>
<comment type="subcellular location">
    <subcellularLocation>
        <location evidence="1">Membrane</location>
    </subcellularLocation>
</comment>
<accession>A0A7W7MRJ2</accession>
<keyword evidence="2 5" id="KW-0812">Transmembrane</keyword>
<comment type="caution">
    <text evidence="6">The sequence shown here is derived from an EMBL/GenBank/DDBJ whole genome shotgun (WGS) entry which is preliminary data.</text>
</comment>
<dbReference type="Proteomes" id="UP000578112">
    <property type="component" value="Unassembled WGS sequence"/>
</dbReference>
<dbReference type="InterPro" id="IPR001733">
    <property type="entry name" value="Peptidase_S26B"/>
</dbReference>
<evidence type="ECO:0000256" key="4">
    <source>
        <dbReference type="ARBA" id="ARBA00023136"/>
    </source>
</evidence>
<dbReference type="GO" id="GO:0004252">
    <property type="term" value="F:serine-type endopeptidase activity"/>
    <property type="evidence" value="ECO:0007669"/>
    <property type="project" value="InterPro"/>
</dbReference>
<keyword evidence="4 5" id="KW-0472">Membrane</keyword>
<sequence>MTMRWSLPLARLVAIGLLAAGAAVVAWSVLPLSWGWSSAVIVSGSMGPRVHRGDVVISSPPAPDWRPAVGQVVTVPDALHPGQTVTHRVVGFDERGRLMTRGDANGSDDSFHTAPEQVRGIARLLVPRVGLATLLMREGSPAMFVAQSAAVLALLALALRLPVVPRRWAGRFKSGALLPT</sequence>
<dbReference type="CDD" id="cd06530">
    <property type="entry name" value="S26_SPase_I"/>
    <property type="match status" value="1"/>
</dbReference>
<dbReference type="InterPro" id="IPR036286">
    <property type="entry name" value="LexA/Signal_pep-like_sf"/>
</dbReference>
<feature type="transmembrane region" description="Helical" evidence="5">
    <location>
        <begin position="144"/>
        <end position="163"/>
    </location>
</feature>
<proteinExistence type="predicted"/>
<evidence type="ECO:0000256" key="2">
    <source>
        <dbReference type="ARBA" id="ARBA00022692"/>
    </source>
</evidence>